<dbReference type="Gene3D" id="3.40.50.2300">
    <property type="match status" value="1"/>
</dbReference>
<dbReference type="OrthoDB" id="9772100at2"/>
<dbReference type="Pfam" id="PF00072">
    <property type="entry name" value="Response_reg"/>
    <property type="match status" value="1"/>
</dbReference>
<dbReference type="PRINTS" id="PR00344">
    <property type="entry name" value="BCTRLSENSOR"/>
</dbReference>
<comment type="catalytic activity">
    <reaction evidence="1">
        <text>ATP + protein L-histidine = ADP + protein N-phospho-L-histidine.</text>
        <dbReference type="EC" id="2.7.13.3"/>
    </reaction>
</comment>
<organism evidence="12 13">
    <name type="scientific">Marinomonas arctica</name>
    <dbReference type="NCBI Taxonomy" id="383750"/>
    <lineage>
        <taxon>Bacteria</taxon>
        <taxon>Pseudomonadati</taxon>
        <taxon>Pseudomonadota</taxon>
        <taxon>Gammaproteobacteria</taxon>
        <taxon>Oceanospirillales</taxon>
        <taxon>Oceanospirillaceae</taxon>
        <taxon>Marinomonas</taxon>
    </lineage>
</organism>
<dbReference type="SMART" id="SM00387">
    <property type="entry name" value="HATPase_c"/>
    <property type="match status" value="1"/>
</dbReference>
<keyword evidence="4 7" id="KW-0597">Phosphoprotein</keyword>
<reference evidence="12 13" key="1">
    <citation type="submission" date="2020-09" db="EMBL/GenBank/DDBJ databases">
        <title>Complete genome sequence of an Arctic sea ice bacterium Marinomonas arctica BSI20414.</title>
        <authorList>
            <person name="Liao L."/>
            <person name="Chen B."/>
        </authorList>
    </citation>
    <scope>NUCLEOTIDE SEQUENCE [LARGE SCALE GENOMIC DNA]</scope>
    <source>
        <strain evidence="12 13">BSI20414</strain>
    </source>
</reference>
<dbReference type="Gene3D" id="6.10.340.10">
    <property type="match status" value="1"/>
</dbReference>
<dbReference type="GO" id="GO:0000155">
    <property type="term" value="F:phosphorelay sensor kinase activity"/>
    <property type="evidence" value="ECO:0007669"/>
    <property type="project" value="InterPro"/>
</dbReference>
<evidence type="ECO:0000256" key="7">
    <source>
        <dbReference type="PROSITE-ProRule" id="PRU00169"/>
    </source>
</evidence>
<dbReference type="InterPro" id="IPR035965">
    <property type="entry name" value="PAS-like_dom_sf"/>
</dbReference>
<dbReference type="Pfam" id="PF00512">
    <property type="entry name" value="HisKA"/>
    <property type="match status" value="1"/>
</dbReference>
<dbReference type="Gene3D" id="1.10.287.130">
    <property type="match status" value="1"/>
</dbReference>
<dbReference type="PROSITE" id="PS50109">
    <property type="entry name" value="HIS_KIN"/>
    <property type="match status" value="1"/>
</dbReference>
<dbReference type="SMART" id="SM00388">
    <property type="entry name" value="HisKA"/>
    <property type="match status" value="1"/>
</dbReference>
<dbReference type="RefSeq" id="WP_111608920.1">
    <property type="nucleotide sequence ID" value="NZ_BMLJ01000025.1"/>
</dbReference>
<dbReference type="CDD" id="cd00156">
    <property type="entry name" value="REC"/>
    <property type="match status" value="1"/>
</dbReference>
<dbReference type="SMART" id="SM00448">
    <property type="entry name" value="REC"/>
    <property type="match status" value="1"/>
</dbReference>
<feature type="modified residue" description="4-aspartylphosphate" evidence="7">
    <location>
        <position position="769"/>
    </location>
</feature>
<dbReference type="InterPro" id="IPR036890">
    <property type="entry name" value="HATPase_C_sf"/>
</dbReference>
<dbReference type="PANTHER" id="PTHR43065:SF42">
    <property type="entry name" value="TWO-COMPONENT SENSOR PPRA"/>
    <property type="match status" value="1"/>
</dbReference>
<evidence type="ECO:0000256" key="1">
    <source>
        <dbReference type="ARBA" id="ARBA00000085"/>
    </source>
</evidence>
<dbReference type="InterPro" id="IPR003661">
    <property type="entry name" value="HisK_dim/P_dom"/>
</dbReference>
<evidence type="ECO:0000256" key="4">
    <source>
        <dbReference type="ARBA" id="ARBA00022553"/>
    </source>
</evidence>
<keyword evidence="13" id="KW-1185">Reference proteome</keyword>
<evidence type="ECO:0000256" key="5">
    <source>
        <dbReference type="ARBA" id="ARBA00022679"/>
    </source>
</evidence>
<gene>
    <name evidence="12" type="ORF">IBG28_19725</name>
</gene>
<dbReference type="EC" id="2.7.13.3" evidence="3"/>
<evidence type="ECO:0000256" key="8">
    <source>
        <dbReference type="SAM" id="Phobius"/>
    </source>
</evidence>
<evidence type="ECO:0000256" key="6">
    <source>
        <dbReference type="ARBA" id="ARBA00022777"/>
    </source>
</evidence>
<dbReference type="Gene3D" id="3.30.450.20">
    <property type="entry name" value="PAS domain"/>
    <property type="match status" value="1"/>
</dbReference>
<dbReference type="InterPro" id="IPR003660">
    <property type="entry name" value="HAMP_dom"/>
</dbReference>
<evidence type="ECO:0000313" key="12">
    <source>
        <dbReference type="EMBL" id="QNT05842.1"/>
    </source>
</evidence>
<comment type="subcellular location">
    <subcellularLocation>
        <location evidence="2">Membrane</location>
    </subcellularLocation>
</comment>
<proteinExistence type="predicted"/>
<dbReference type="KEGG" id="mard:IBG28_19725"/>
<dbReference type="SUPFAM" id="SSF55874">
    <property type="entry name" value="ATPase domain of HSP90 chaperone/DNA topoisomerase II/histidine kinase"/>
    <property type="match status" value="1"/>
</dbReference>
<dbReference type="GO" id="GO:0016020">
    <property type="term" value="C:membrane"/>
    <property type="evidence" value="ECO:0007669"/>
    <property type="project" value="UniProtKB-SubCell"/>
</dbReference>
<feature type="domain" description="Histidine kinase" evidence="9">
    <location>
        <begin position="481"/>
        <end position="695"/>
    </location>
</feature>
<dbReference type="SUPFAM" id="SSF158472">
    <property type="entry name" value="HAMP domain-like"/>
    <property type="match status" value="1"/>
</dbReference>
<keyword evidence="8" id="KW-0812">Transmembrane</keyword>
<evidence type="ECO:0000256" key="3">
    <source>
        <dbReference type="ARBA" id="ARBA00012438"/>
    </source>
</evidence>
<dbReference type="PANTHER" id="PTHR43065">
    <property type="entry name" value="SENSOR HISTIDINE KINASE"/>
    <property type="match status" value="1"/>
</dbReference>
<keyword evidence="6" id="KW-0418">Kinase</keyword>
<dbReference type="InterPro" id="IPR011006">
    <property type="entry name" value="CheY-like_superfamily"/>
</dbReference>
<dbReference type="Pfam" id="PF02518">
    <property type="entry name" value="HATPase_c"/>
    <property type="match status" value="1"/>
</dbReference>
<keyword evidence="5" id="KW-0808">Transferase</keyword>
<evidence type="ECO:0000259" key="10">
    <source>
        <dbReference type="PROSITE" id="PS50110"/>
    </source>
</evidence>
<dbReference type="PROSITE" id="PS50110">
    <property type="entry name" value="RESPONSE_REGULATORY"/>
    <property type="match status" value="1"/>
</dbReference>
<evidence type="ECO:0000259" key="11">
    <source>
        <dbReference type="PROSITE" id="PS50885"/>
    </source>
</evidence>
<evidence type="ECO:0000259" key="9">
    <source>
        <dbReference type="PROSITE" id="PS50109"/>
    </source>
</evidence>
<sequence>MRFTSIRQKASLSIFAISLVAFFMVGIGWQSMRVSEASLSEFESETLPEISTSLTLAEGVAQLAAIAPYTAGSGRPFQLQTESERIHRRILELRGVADSLTDSVFQRDIDERLDDLQTTLEELVALVREELYLREDSLAQQFRIRQLPLNEDNSAMVNSQQGLVWLLQLLESPSLVPESMLKNLKLSEQNEQVASIADDLLMAHRRLNQIQERKNYLLISIRAKSEQLSKQVSDFVGGLQKKVSRQRQDVSSFVDRGQNWIIGISVFLLLGLTRLYWYSQRMTKDLGVVTNDMEQLSLGRVDSKHTGIRRNDEIGTLADTFEVFRRDALRRLEVTAELSEQKRLLETIFDNMNDGLSVFSAKGTLVAWNSGYQKLFDLLDDDLSVGMSIDEVQTLINRGQHKNLNLENQQVHMEEVNVSRHLRFQRFERHFDSGKIIEFRSKPMPEGGFVTLYTDLTERKSVESQLRQAQKMEMLGQLTGGVAHDFNNLLAAIMGNLQMLSDSRPQTSDQARYIERALVVSEKSSNLVQRLLAFSRRQQLFPVPIAIDDLIEGMLDLVEYSVGSHIIVESELQCPGVVSLIDPSQLENALLNLSLNSASAMPDGGRLAFSTKLCTLPGSDVPAIRIRVEDSGEGISEEVIGRIFEPFFTTKPVGKGSGLGLSMIYGFVKQSGGEIKVTSEKGKWTRVCLFLPQQISPIDLVERDNDTQQETILLPEHSLVWLVEDDEEVCRVMREQLEKMGFMVQSFECAEAVMRGLNKAMVPDAIVSDVNLSGAMSGVELAHNIRLQSHSFTGPILLMSGLPKDELKQKYQLKDEDLFISKPFTIKELSGIFQVKHEIVTNITKKD</sequence>
<keyword evidence="8" id="KW-0472">Membrane</keyword>
<dbReference type="InterPro" id="IPR001789">
    <property type="entry name" value="Sig_transdc_resp-reg_receiver"/>
</dbReference>
<feature type="transmembrane region" description="Helical" evidence="8">
    <location>
        <begin position="12"/>
        <end position="32"/>
    </location>
</feature>
<dbReference type="SUPFAM" id="SSF55785">
    <property type="entry name" value="PYP-like sensor domain (PAS domain)"/>
    <property type="match status" value="1"/>
</dbReference>
<dbReference type="Proteomes" id="UP000516370">
    <property type="component" value="Chromosome"/>
</dbReference>
<feature type="domain" description="Response regulatory" evidence="10">
    <location>
        <begin position="719"/>
        <end position="837"/>
    </location>
</feature>
<dbReference type="EMBL" id="CP061081">
    <property type="protein sequence ID" value="QNT05842.1"/>
    <property type="molecule type" value="Genomic_DNA"/>
</dbReference>
<protein>
    <recommendedName>
        <fullName evidence="3">histidine kinase</fullName>
        <ecNumber evidence="3">2.7.13.3</ecNumber>
    </recommendedName>
</protein>
<keyword evidence="8" id="KW-1133">Transmembrane helix</keyword>
<accession>A0A7H1J5S6</accession>
<dbReference type="InterPro" id="IPR004358">
    <property type="entry name" value="Sig_transdc_His_kin-like_C"/>
</dbReference>
<feature type="domain" description="HAMP" evidence="11">
    <location>
        <begin position="280"/>
        <end position="333"/>
    </location>
</feature>
<dbReference type="CDD" id="cd00082">
    <property type="entry name" value="HisKA"/>
    <property type="match status" value="1"/>
</dbReference>
<dbReference type="Gene3D" id="3.30.565.10">
    <property type="entry name" value="Histidine kinase-like ATPase, C-terminal domain"/>
    <property type="match status" value="1"/>
</dbReference>
<dbReference type="AlphaFoldDB" id="A0A7H1J5S6"/>
<evidence type="ECO:0000256" key="2">
    <source>
        <dbReference type="ARBA" id="ARBA00004370"/>
    </source>
</evidence>
<evidence type="ECO:0000313" key="13">
    <source>
        <dbReference type="Proteomes" id="UP000516370"/>
    </source>
</evidence>
<dbReference type="Pfam" id="PF12860">
    <property type="entry name" value="PAS_7"/>
    <property type="match status" value="1"/>
</dbReference>
<dbReference type="PROSITE" id="PS50885">
    <property type="entry name" value="HAMP"/>
    <property type="match status" value="1"/>
</dbReference>
<name>A0A7H1J5S6_9GAMM</name>
<dbReference type="InterPro" id="IPR003594">
    <property type="entry name" value="HATPase_dom"/>
</dbReference>
<dbReference type="InterPro" id="IPR005467">
    <property type="entry name" value="His_kinase_dom"/>
</dbReference>
<dbReference type="SUPFAM" id="SSF47384">
    <property type="entry name" value="Homodimeric domain of signal transducing histidine kinase"/>
    <property type="match status" value="1"/>
</dbReference>
<dbReference type="SUPFAM" id="SSF52172">
    <property type="entry name" value="CheY-like"/>
    <property type="match status" value="1"/>
</dbReference>
<dbReference type="InterPro" id="IPR036097">
    <property type="entry name" value="HisK_dim/P_sf"/>
</dbReference>